<name>A0ABD1XHM9_9MARC</name>
<organism evidence="1 2">
    <name type="scientific">Riccia fluitans</name>
    <dbReference type="NCBI Taxonomy" id="41844"/>
    <lineage>
        <taxon>Eukaryota</taxon>
        <taxon>Viridiplantae</taxon>
        <taxon>Streptophyta</taxon>
        <taxon>Embryophyta</taxon>
        <taxon>Marchantiophyta</taxon>
        <taxon>Marchantiopsida</taxon>
        <taxon>Marchantiidae</taxon>
        <taxon>Marchantiales</taxon>
        <taxon>Ricciaceae</taxon>
        <taxon>Riccia</taxon>
    </lineage>
</organism>
<keyword evidence="2" id="KW-1185">Reference proteome</keyword>
<dbReference type="PANTHER" id="PTHR48045:SF31">
    <property type="entry name" value="UDP-GLYCOSYLTRANSFERASE 76B1-LIKE"/>
    <property type="match status" value="1"/>
</dbReference>
<evidence type="ECO:0000313" key="1">
    <source>
        <dbReference type="EMBL" id="KAL2608457.1"/>
    </source>
</evidence>
<dbReference type="AlphaFoldDB" id="A0ABD1XHM9"/>
<proteinExistence type="predicted"/>
<dbReference type="Proteomes" id="UP001605036">
    <property type="component" value="Unassembled WGS sequence"/>
</dbReference>
<dbReference type="EMBL" id="JBHFFA010000008">
    <property type="protein sequence ID" value="KAL2608457.1"/>
    <property type="molecule type" value="Genomic_DNA"/>
</dbReference>
<protein>
    <submittedName>
        <fullName evidence="1">Uncharacterized protein</fullName>
    </submittedName>
</protein>
<dbReference type="Gene3D" id="3.40.50.2000">
    <property type="entry name" value="Glycogen Phosphorylase B"/>
    <property type="match status" value="1"/>
</dbReference>
<reference evidence="1 2" key="1">
    <citation type="submission" date="2024-09" db="EMBL/GenBank/DDBJ databases">
        <title>Chromosome-scale assembly of Riccia fluitans.</title>
        <authorList>
            <person name="Paukszto L."/>
            <person name="Sawicki J."/>
            <person name="Karawczyk K."/>
            <person name="Piernik-Szablinska J."/>
            <person name="Szczecinska M."/>
            <person name="Mazdziarz M."/>
        </authorList>
    </citation>
    <scope>NUCLEOTIDE SEQUENCE [LARGE SCALE GENOMIC DNA]</scope>
    <source>
        <strain evidence="1">Rf_01</strain>
        <tissue evidence="1">Aerial parts of the thallus</tissue>
    </source>
</reference>
<comment type="caution">
    <text evidence="1">The sequence shown here is derived from an EMBL/GenBank/DDBJ whole genome shotgun (WGS) entry which is preliminary data.</text>
</comment>
<accession>A0ABD1XHM9</accession>
<gene>
    <name evidence="1" type="ORF">R1flu_027030</name>
</gene>
<dbReference type="PANTHER" id="PTHR48045">
    <property type="entry name" value="UDP-GLYCOSYLTRANSFERASE 72B1"/>
    <property type="match status" value="1"/>
</dbReference>
<evidence type="ECO:0000313" key="2">
    <source>
        <dbReference type="Proteomes" id="UP001605036"/>
    </source>
</evidence>
<sequence>MTSGVPMIAWPHEVEQFLNCRYLVDELQVAEEILKATDGLVHQKEFERAFGVLLGEQGKAMRQRCQELKVKGAAAVAPDGSSVKALLQLVEDIKS</sequence>
<dbReference type="SUPFAM" id="SSF53756">
    <property type="entry name" value="UDP-Glycosyltransferase/glycogen phosphorylase"/>
    <property type="match status" value="1"/>
</dbReference>